<dbReference type="AlphaFoldDB" id="X1C6S1"/>
<proteinExistence type="predicted"/>
<name>X1C6S1_9ZZZZ</name>
<feature type="non-terminal residue" evidence="1">
    <location>
        <position position="57"/>
    </location>
</feature>
<organism evidence="1">
    <name type="scientific">marine sediment metagenome</name>
    <dbReference type="NCBI Taxonomy" id="412755"/>
    <lineage>
        <taxon>unclassified sequences</taxon>
        <taxon>metagenomes</taxon>
        <taxon>ecological metagenomes</taxon>
    </lineage>
</organism>
<dbReference type="EMBL" id="BART01023067">
    <property type="protein sequence ID" value="GAH03776.1"/>
    <property type="molecule type" value="Genomic_DNA"/>
</dbReference>
<accession>X1C6S1</accession>
<comment type="caution">
    <text evidence="1">The sequence shown here is derived from an EMBL/GenBank/DDBJ whole genome shotgun (WGS) entry which is preliminary data.</text>
</comment>
<sequence length="57" mass="6848">MVDKDLQEELRRQRDEIARQKKEIIYSFEYASLIQSALLTPDNLINKILPNHFILYL</sequence>
<evidence type="ECO:0000313" key="1">
    <source>
        <dbReference type="EMBL" id="GAH03776.1"/>
    </source>
</evidence>
<reference evidence="1" key="1">
    <citation type="journal article" date="2014" name="Front. Microbiol.">
        <title>High frequency of phylogenetically diverse reductive dehalogenase-homologous genes in deep subseafloor sedimentary metagenomes.</title>
        <authorList>
            <person name="Kawai M."/>
            <person name="Futagami T."/>
            <person name="Toyoda A."/>
            <person name="Takaki Y."/>
            <person name="Nishi S."/>
            <person name="Hori S."/>
            <person name="Arai W."/>
            <person name="Tsubouchi T."/>
            <person name="Morono Y."/>
            <person name="Uchiyama I."/>
            <person name="Ito T."/>
            <person name="Fujiyama A."/>
            <person name="Inagaki F."/>
            <person name="Takami H."/>
        </authorList>
    </citation>
    <scope>NUCLEOTIDE SEQUENCE</scope>
    <source>
        <strain evidence="1">Expedition CK06-06</strain>
    </source>
</reference>
<gene>
    <name evidence="1" type="ORF">S01H4_42072</name>
</gene>
<protein>
    <submittedName>
        <fullName evidence="1">Uncharacterized protein</fullName>
    </submittedName>
</protein>